<feature type="non-terminal residue" evidence="2">
    <location>
        <position position="108"/>
    </location>
</feature>
<dbReference type="EMBL" id="CAJNNV010028483">
    <property type="protein sequence ID" value="CAE8624771.1"/>
    <property type="molecule type" value="Genomic_DNA"/>
</dbReference>
<feature type="transmembrane region" description="Helical" evidence="1">
    <location>
        <begin position="43"/>
        <end position="63"/>
    </location>
</feature>
<keyword evidence="3" id="KW-1185">Reference proteome</keyword>
<proteinExistence type="predicted"/>
<organism evidence="2 3">
    <name type="scientific">Polarella glacialis</name>
    <name type="common">Dinoflagellate</name>
    <dbReference type="NCBI Taxonomy" id="89957"/>
    <lineage>
        <taxon>Eukaryota</taxon>
        <taxon>Sar</taxon>
        <taxon>Alveolata</taxon>
        <taxon>Dinophyceae</taxon>
        <taxon>Suessiales</taxon>
        <taxon>Suessiaceae</taxon>
        <taxon>Polarella</taxon>
    </lineage>
</organism>
<evidence type="ECO:0000256" key="1">
    <source>
        <dbReference type="SAM" id="Phobius"/>
    </source>
</evidence>
<protein>
    <submittedName>
        <fullName evidence="2">Uncharacterized protein</fullName>
    </submittedName>
</protein>
<dbReference type="Proteomes" id="UP000654075">
    <property type="component" value="Unassembled WGS sequence"/>
</dbReference>
<keyword evidence="1" id="KW-0812">Transmembrane</keyword>
<comment type="caution">
    <text evidence="2">The sequence shown here is derived from an EMBL/GenBank/DDBJ whole genome shotgun (WGS) entry which is preliminary data.</text>
</comment>
<dbReference type="AlphaFoldDB" id="A0A813GHN7"/>
<reference evidence="2" key="1">
    <citation type="submission" date="2021-02" db="EMBL/GenBank/DDBJ databases">
        <authorList>
            <person name="Dougan E. K."/>
            <person name="Rhodes N."/>
            <person name="Thang M."/>
            <person name="Chan C."/>
        </authorList>
    </citation>
    <scope>NUCLEOTIDE SEQUENCE</scope>
</reference>
<sequence>LSVAAISAVTSLAAYHIVKPESCAAVEECAAIHKDIPLQVNMFGAYGLGLLLFHELVSFSLSYKTNVQAMSVINDMHSWLLPSQLLIVTFSVLWATQLIIIFSPTAWY</sequence>
<name>A0A813GHN7_POLGL</name>
<keyword evidence="1" id="KW-0472">Membrane</keyword>
<feature type="transmembrane region" description="Helical" evidence="1">
    <location>
        <begin position="84"/>
        <end position="107"/>
    </location>
</feature>
<gene>
    <name evidence="2" type="ORF">PGLA1383_LOCUS41876</name>
</gene>
<evidence type="ECO:0000313" key="3">
    <source>
        <dbReference type="Proteomes" id="UP000654075"/>
    </source>
</evidence>
<accession>A0A813GHN7</accession>
<keyword evidence="1" id="KW-1133">Transmembrane helix</keyword>
<feature type="non-terminal residue" evidence="2">
    <location>
        <position position="1"/>
    </location>
</feature>
<evidence type="ECO:0000313" key="2">
    <source>
        <dbReference type="EMBL" id="CAE8624771.1"/>
    </source>
</evidence>